<feature type="compositionally biased region" description="Polar residues" evidence="3">
    <location>
        <begin position="632"/>
        <end position="646"/>
    </location>
</feature>
<feature type="compositionally biased region" description="Low complexity" evidence="3">
    <location>
        <begin position="471"/>
        <end position="488"/>
    </location>
</feature>
<dbReference type="PANTHER" id="PTHR46093">
    <property type="entry name" value="ACYL-COA-BINDING DOMAIN-CONTAINING PROTEIN 5"/>
    <property type="match status" value="1"/>
</dbReference>
<evidence type="ECO:0000256" key="4">
    <source>
        <dbReference type="SAM" id="Phobius"/>
    </source>
</evidence>
<feature type="compositionally biased region" description="Low complexity" evidence="3">
    <location>
        <begin position="715"/>
        <end position="725"/>
    </location>
</feature>
<feature type="compositionally biased region" description="Basic and acidic residues" evidence="3">
    <location>
        <begin position="703"/>
        <end position="714"/>
    </location>
</feature>
<feature type="compositionally biased region" description="Low complexity" evidence="3">
    <location>
        <begin position="572"/>
        <end position="583"/>
    </location>
</feature>
<evidence type="ECO:0000256" key="1">
    <source>
        <dbReference type="ARBA" id="ARBA00022441"/>
    </source>
</evidence>
<keyword evidence="7" id="KW-1185">Reference proteome</keyword>
<dbReference type="Pfam" id="PF24681">
    <property type="entry name" value="Kelch_KLHDC2_KLHL20_DRC7"/>
    <property type="match status" value="1"/>
</dbReference>
<dbReference type="SUPFAM" id="SSF117281">
    <property type="entry name" value="Kelch motif"/>
    <property type="match status" value="2"/>
</dbReference>
<dbReference type="Pfam" id="PF00069">
    <property type="entry name" value="Pkinase"/>
    <property type="match status" value="1"/>
</dbReference>
<dbReference type="EMBL" id="JAAAID010000832">
    <property type="protein sequence ID" value="KAG0013545.1"/>
    <property type="molecule type" value="Genomic_DNA"/>
</dbReference>
<dbReference type="GO" id="GO:0005524">
    <property type="term" value="F:ATP binding"/>
    <property type="evidence" value="ECO:0007669"/>
    <property type="project" value="InterPro"/>
</dbReference>
<sequence length="1321" mass="143764">MATSQSIVAEATVSPTWRAFHGAAIVDTSMVIFGGVTDPNQSPYGSTVEGSNDLWVWSTTLRQWSQPTIQFPGSSTSAPAPQKFLSSITLQSQGKVMSYIGNVSSPSNSLLMLDTIFWVWSIPNSPNAAVAPALRLGAAVGTSDSLVFIHGGAAVGSNGYATTGVLNDLTKLDESTFQWTSIANGPSLMYHTMCRLTGLNMMVIFGGSDQATAAYNTVNTFDLNLEIWQLAVSVSPGVGGTIPSARKGHTAVCLNNTMIVYGGGSDGPLDDDVWVLDASNTQWVWNRITTNKQMGPGPRTGHSALLNGTNMLVWGGYGAPIPNDTNIYILDTVAWQWSSSRDSISSPPVSSPPPSSGGSSGGGSKKNNLPLTIGVICGSLALIAAFIGFLFFRRRSSRRSQRTSKDSQTSASFQSDVEHGGKDIILEEKPSFHSSRGDRESTSSAGKRSQNTTMRRSPQGYPLQSISALAEQGSSQGESSRSSGRNQNPQALLGKDKEPTSTSGSTGPRVSSIASDPYYPTYLAEDDEEDADRWTFASSLSFDQRDNNHTLPTLRYIPTRVHGSTGTQRTLSHSTGSVGGSSSQRMPMVIHAHGGSRGSRTTRRDPSGLSVRTGTGSSIGPGPGSGTAASTDLLNRDNTASPRDATIFNSVSPLDRVTMMCSGMDVVNEDDDLRMNYQTSGSIQLLQQNPNNRDRQQAGTFGETRHTDLRRKDTTSTSTTNSSTAYTTLDNPALVTLVQNLPARYKLSKSPSPIHGETNDILFAIDSDTQQPIVIKSFARKEAWERECRILKRLRGPYIVELKHVATLVLSETDDPNKPAKIRLTILERLDETLAQMLKNARKAKKVSLREQAQPNKPLDLGGAGLYRSGPALDEGYIRDIVKGVLRCLTWCHAKKIVYCDLKPSNVMHNRDDPRQKWKLIDLESSRTANEECIGIGTVRYCPPEVAKGTTVAKQASSGVTANYSIDLWAFGCLIYELFATRPLFPLSLSDDTILHFLAHPSASTPTLANGLRWKNNCELEIPNFEEAVPDKDARVLIRMLLHPDPHLRANINHVLDSDYLSISPEQKTSFIRASLSNEVRQSETPETEQAQSNVDPVLRVNPCLLIPLPDMATTSFSASSPWLNPSSWDSSSFRLHYLCQHYDSSSSSFGHYVRQPGCGIQDPSSLFRDICPLLLKSLDSQIVGSIQCPPGYESLSEFKYDVGKDQVLFTTEATVDPGVVTGFVAYCRWIRRRVFDLKSSPSLDSSSKDNKKDDDDKDILASLDRMRAFSDSAIPKLDSVGMHLISCEGVKDVSGGDSGPAKKWICESHINLPEYKDWTR</sequence>
<gene>
    <name evidence="6" type="primary">FBXO42</name>
    <name evidence="6" type="ORF">BGZ80_011013</name>
</gene>
<dbReference type="InterPro" id="IPR015915">
    <property type="entry name" value="Kelch-typ_b-propeller"/>
</dbReference>
<feature type="region of interest" description="Disordered" evidence="3">
    <location>
        <begin position="397"/>
        <end position="516"/>
    </location>
</feature>
<dbReference type="GO" id="GO:0004672">
    <property type="term" value="F:protein kinase activity"/>
    <property type="evidence" value="ECO:0007669"/>
    <property type="project" value="InterPro"/>
</dbReference>
<dbReference type="Gene3D" id="1.10.510.10">
    <property type="entry name" value="Transferase(Phosphotransferase) domain 1"/>
    <property type="match status" value="1"/>
</dbReference>
<dbReference type="InterPro" id="IPR000719">
    <property type="entry name" value="Prot_kinase_dom"/>
</dbReference>
<feature type="region of interest" description="Disordered" evidence="3">
    <location>
        <begin position="543"/>
        <end position="646"/>
    </location>
</feature>
<feature type="compositionally biased region" description="Polar residues" evidence="3">
    <location>
        <begin position="442"/>
        <end position="467"/>
    </location>
</feature>
<reference evidence="6" key="1">
    <citation type="journal article" date="2020" name="Fungal Divers.">
        <title>Resolving the Mortierellaceae phylogeny through synthesis of multi-gene phylogenetics and phylogenomics.</title>
        <authorList>
            <person name="Vandepol N."/>
            <person name="Liber J."/>
            <person name="Desiro A."/>
            <person name="Na H."/>
            <person name="Kennedy M."/>
            <person name="Barry K."/>
            <person name="Grigoriev I.V."/>
            <person name="Miller A.N."/>
            <person name="O'Donnell K."/>
            <person name="Stajich J.E."/>
            <person name="Bonito G."/>
        </authorList>
    </citation>
    <scope>NUCLEOTIDE SEQUENCE</scope>
    <source>
        <strain evidence="6">NRRL 2769</strain>
    </source>
</reference>
<accession>A0A9P6SZG1</accession>
<proteinExistence type="predicted"/>
<keyword evidence="4" id="KW-0472">Membrane</keyword>
<comment type="caution">
    <text evidence="6">The sequence shown here is derived from an EMBL/GenBank/DDBJ whole genome shotgun (WGS) entry which is preliminary data.</text>
</comment>
<evidence type="ECO:0000313" key="6">
    <source>
        <dbReference type="EMBL" id="KAG0013545.1"/>
    </source>
</evidence>
<evidence type="ECO:0000256" key="2">
    <source>
        <dbReference type="ARBA" id="ARBA00022737"/>
    </source>
</evidence>
<feature type="domain" description="Protein kinase" evidence="5">
    <location>
        <begin position="690"/>
        <end position="1061"/>
    </location>
</feature>
<feature type="region of interest" description="Disordered" evidence="3">
    <location>
        <begin position="341"/>
        <end position="364"/>
    </location>
</feature>
<keyword evidence="4" id="KW-1133">Transmembrane helix</keyword>
<feature type="compositionally biased region" description="Polar residues" evidence="3">
    <location>
        <begin position="562"/>
        <end position="571"/>
    </location>
</feature>
<dbReference type="Proteomes" id="UP000703661">
    <property type="component" value="Unassembled WGS sequence"/>
</dbReference>
<evidence type="ECO:0000256" key="3">
    <source>
        <dbReference type="SAM" id="MobiDB-lite"/>
    </source>
</evidence>
<evidence type="ECO:0000313" key="7">
    <source>
        <dbReference type="Proteomes" id="UP000703661"/>
    </source>
</evidence>
<dbReference type="PROSITE" id="PS50011">
    <property type="entry name" value="PROTEIN_KINASE_DOM"/>
    <property type="match status" value="1"/>
</dbReference>
<feature type="compositionally biased region" description="Polar residues" evidence="3">
    <location>
        <begin position="500"/>
        <end position="514"/>
    </location>
</feature>
<organism evidence="6 7">
    <name type="scientific">Entomortierella chlamydospora</name>
    <dbReference type="NCBI Taxonomy" id="101097"/>
    <lineage>
        <taxon>Eukaryota</taxon>
        <taxon>Fungi</taxon>
        <taxon>Fungi incertae sedis</taxon>
        <taxon>Mucoromycota</taxon>
        <taxon>Mortierellomycotina</taxon>
        <taxon>Mortierellomycetes</taxon>
        <taxon>Mortierellales</taxon>
        <taxon>Mortierellaceae</taxon>
        <taxon>Entomortierella</taxon>
    </lineage>
</organism>
<evidence type="ECO:0000259" key="5">
    <source>
        <dbReference type="PROSITE" id="PS50011"/>
    </source>
</evidence>
<dbReference type="InterPro" id="IPR011009">
    <property type="entry name" value="Kinase-like_dom_sf"/>
</dbReference>
<dbReference type="SMART" id="SM00220">
    <property type="entry name" value="S_TKc"/>
    <property type="match status" value="1"/>
</dbReference>
<dbReference type="SUPFAM" id="SSF56112">
    <property type="entry name" value="Protein kinase-like (PK-like)"/>
    <property type="match status" value="1"/>
</dbReference>
<name>A0A9P6SZG1_9FUNG</name>
<dbReference type="PANTHER" id="PTHR46093:SF18">
    <property type="entry name" value="FIBRONECTIN TYPE-III DOMAIN-CONTAINING PROTEIN"/>
    <property type="match status" value="1"/>
</dbReference>
<dbReference type="Gene3D" id="2.120.10.80">
    <property type="entry name" value="Kelch-type beta propeller"/>
    <property type="match status" value="2"/>
</dbReference>
<feature type="compositionally biased region" description="Basic and acidic residues" evidence="3">
    <location>
        <begin position="416"/>
        <end position="441"/>
    </location>
</feature>
<feature type="transmembrane region" description="Helical" evidence="4">
    <location>
        <begin position="369"/>
        <end position="392"/>
    </location>
</feature>
<keyword evidence="4" id="KW-0812">Transmembrane</keyword>
<feature type="region of interest" description="Disordered" evidence="3">
    <location>
        <begin position="683"/>
        <end position="725"/>
    </location>
</feature>
<keyword evidence="1" id="KW-0880">Kelch repeat</keyword>
<keyword evidence="2" id="KW-0677">Repeat</keyword>
<protein>
    <submittedName>
        <fullName evidence="6">F-box only protein 42</fullName>
    </submittedName>
</protein>